<dbReference type="InterPro" id="IPR036388">
    <property type="entry name" value="WH-like_DNA-bd_sf"/>
</dbReference>
<name>A0ABV5WTL2_9LACO</name>
<dbReference type="RefSeq" id="WP_137643242.1">
    <property type="nucleotide sequence ID" value="NZ_BJEA01000015.1"/>
</dbReference>
<organism evidence="1 2">
    <name type="scientific">Lactiplantibacillus modestisalitolerans</name>
    <dbReference type="NCBI Taxonomy" id="1457219"/>
    <lineage>
        <taxon>Bacteria</taxon>
        <taxon>Bacillati</taxon>
        <taxon>Bacillota</taxon>
        <taxon>Bacilli</taxon>
        <taxon>Lactobacillales</taxon>
        <taxon>Lactobacillaceae</taxon>
        <taxon>Lactiplantibacillus</taxon>
    </lineage>
</organism>
<dbReference type="SUPFAM" id="SSF46785">
    <property type="entry name" value="Winged helix' DNA-binding domain"/>
    <property type="match status" value="1"/>
</dbReference>
<evidence type="ECO:0000313" key="2">
    <source>
        <dbReference type="Proteomes" id="UP001589691"/>
    </source>
</evidence>
<evidence type="ECO:0000313" key="1">
    <source>
        <dbReference type="EMBL" id="MFB9769323.1"/>
    </source>
</evidence>
<reference evidence="1 2" key="1">
    <citation type="submission" date="2024-09" db="EMBL/GenBank/DDBJ databases">
        <authorList>
            <person name="Sun Q."/>
            <person name="Mori K."/>
        </authorList>
    </citation>
    <scope>NUCLEOTIDE SEQUENCE [LARGE SCALE GENOMIC DNA]</scope>
    <source>
        <strain evidence="1 2">TBRC 4576</strain>
    </source>
</reference>
<comment type="caution">
    <text evidence="1">The sequence shown here is derived from an EMBL/GenBank/DDBJ whole genome shotgun (WGS) entry which is preliminary data.</text>
</comment>
<keyword evidence="2" id="KW-1185">Reference proteome</keyword>
<evidence type="ECO:0008006" key="3">
    <source>
        <dbReference type="Google" id="ProtNLM"/>
    </source>
</evidence>
<dbReference type="Proteomes" id="UP001589691">
    <property type="component" value="Unassembled WGS sequence"/>
</dbReference>
<protein>
    <recommendedName>
        <fullName evidence="3">MarR family transcriptional regulator</fullName>
    </recommendedName>
</protein>
<sequence>MNAVQPSDNNSEAAFIEIVKLQKMVATLTTRWYELTGFNLDELLFLACSFRGGHLTQRELLGYYRGQAIDLTPLVKKFQDAGWLQATESPATSANLEYWLTATGRARVATLITELKKTLSLFNADNFFDELAAFKRTTVQGDA</sequence>
<proteinExistence type="predicted"/>
<dbReference type="EMBL" id="JBHLZY010000011">
    <property type="protein sequence ID" value="MFB9769323.1"/>
    <property type="molecule type" value="Genomic_DNA"/>
</dbReference>
<gene>
    <name evidence="1" type="ORF">ACFFLI_05435</name>
</gene>
<accession>A0ABV5WTL2</accession>
<dbReference type="Gene3D" id="1.10.10.10">
    <property type="entry name" value="Winged helix-like DNA-binding domain superfamily/Winged helix DNA-binding domain"/>
    <property type="match status" value="1"/>
</dbReference>
<dbReference type="InterPro" id="IPR036390">
    <property type="entry name" value="WH_DNA-bd_sf"/>
</dbReference>